<dbReference type="InterPro" id="IPR036691">
    <property type="entry name" value="Endo/exonu/phosph_ase_sf"/>
</dbReference>
<protein>
    <submittedName>
        <fullName evidence="3">CCR4-NOT transcription complex subunit 6</fullName>
    </submittedName>
</protein>
<feature type="transmembrane region" description="Helical" evidence="1">
    <location>
        <begin position="433"/>
        <end position="453"/>
    </location>
</feature>
<evidence type="ECO:0000259" key="2">
    <source>
        <dbReference type="Pfam" id="PF03372"/>
    </source>
</evidence>
<evidence type="ECO:0000256" key="1">
    <source>
        <dbReference type="SAM" id="Phobius"/>
    </source>
</evidence>
<dbReference type="EMBL" id="KQ976662">
    <property type="protein sequence ID" value="KYM78521.1"/>
    <property type="molecule type" value="Genomic_DNA"/>
</dbReference>
<dbReference type="PANTHER" id="PTHR12121">
    <property type="entry name" value="CARBON CATABOLITE REPRESSOR PROTEIN 4"/>
    <property type="match status" value="1"/>
</dbReference>
<feature type="domain" description="Endonuclease/exonuclease/phosphatase" evidence="2">
    <location>
        <begin position="53"/>
        <end position="181"/>
    </location>
</feature>
<dbReference type="GO" id="GO:0000175">
    <property type="term" value="F:3'-5'-RNA exonuclease activity"/>
    <property type="evidence" value="ECO:0007669"/>
    <property type="project" value="TreeGrafter"/>
</dbReference>
<accession>A0A195B218</accession>
<feature type="transmembrane region" description="Helical" evidence="1">
    <location>
        <begin position="401"/>
        <end position="426"/>
    </location>
</feature>
<evidence type="ECO:0000313" key="4">
    <source>
        <dbReference type="Proteomes" id="UP000078540"/>
    </source>
</evidence>
<reference evidence="3 4" key="1">
    <citation type="submission" date="2015-09" db="EMBL/GenBank/DDBJ databases">
        <title>Atta colombica WGS genome.</title>
        <authorList>
            <person name="Nygaard S."/>
            <person name="Hu H."/>
            <person name="Boomsma J."/>
            <person name="Zhang G."/>
        </authorList>
    </citation>
    <scope>NUCLEOTIDE SEQUENCE [LARGE SCALE GENOMIC DNA]</scope>
    <source>
        <strain evidence="3">Treedump-2</strain>
        <tissue evidence="3">Whole body</tissue>
    </source>
</reference>
<dbReference type="InterPro" id="IPR050410">
    <property type="entry name" value="CCR4/nocturin_mRNA_transcr"/>
</dbReference>
<dbReference type="Gene3D" id="3.60.10.10">
    <property type="entry name" value="Endonuclease/exonuclease/phosphatase"/>
    <property type="match status" value="2"/>
</dbReference>
<organism evidence="3 4">
    <name type="scientific">Atta colombica</name>
    <dbReference type="NCBI Taxonomy" id="520822"/>
    <lineage>
        <taxon>Eukaryota</taxon>
        <taxon>Metazoa</taxon>
        <taxon>Ecdysozoa</taxon>
        <taxon>Arthropoda</taxon>
        <taxon>Hexapoda</taxon>
        <taxon>Insecta</taxon>
        <taxon>Pterygota</taxon>
        <taxon>Neoptera</taxon>
        <taxon>Endopterygota</taxon>
        <taxon>Hymenoptera</taxon>
        <taxon>Apocrita</taxon>
        <taxon>Aculeata</taxon>
        <taxon>Formicoidea</taxon>
        <taxon>Formicidae</taxon>
        <taxon>Myrmicinae</taxon>
        <taxon>Atta</taxon>
    </lineage>
</organism>
<dbReference type="PANTHER" id="PTHR12121:SF100">
    <property type="entry name" value="POLY(A)-SPECIFIC RIBONUCLEASE"/>
    <property type="match status" value="1"/>
</dbReference>
<name>A0A195B218_9HYME</name>
<feature type="transmembrane region" description="Helical" evidence="1">
    <location>
        <begin position="351"/>
        <end position="369"/>
    </location>
</feature>
<dbReference type="SUPFAM" id="SSF56219">
    <property type="entry name" value="DNase I-like"/>
    <property type="match status" value="2"/>
</dbReference>
<keyword evidence="1" id="KW-0812">Transmembrane</keyword>
<dbReference type="InterPro" id="IPR005135">
    <property type="entry name" value="Endo/exonuclease/phosphatase"/>
</dbReference>
<proteinExistence type="predicted"/>
<dbReference type="Pfam" id="PF03372">
    <property type="entry name" value="Exo_endo_phos"/>
    <property type="match status" value="2"/>
</dbReference>
<feature type="domain" description="Endonuclease/exonuclease/phosphatase" evidence="2">
    <location>
        <begin position="532"/>
        <end position="660"/>
    </location>
</feature>
<feature type="transmembrane region" description="Helical" evidence="1">
    <location>
        <begin position="376"/>
        <end position="395"/>
    </location>
</feature>
<keyword evidence="1" id="KW-0472">Membrane</keyword>
<dbReference type="Proteomes" id="UP000078540">
    <property type="component" value="Unassembled WGS sequence"/>
</dbReference>
<keyword evidence="1" id="KW-1133">Transmembrane helix</keyword>
<keyword evidence="4" id="KW-1185">Reference proteome</keyword>
<dbReference type="STRING" id="520822.A0A195B218"/>
<sequence>MFFLLEHMTFDINSVNLTRTSSIITANHPPQRPWIPLTRPNRTRPTCIFTVMCYNVLCDKYATRQMYGYCPSWALDWEYRKKGILDEIRHYAADIISLQEVETDQFYNFFLPELKHDGYDGIFSPKSRAKTMAENDRKYVDGCAIFYRTAKFSLIKEHLVEFNQLAMANAEGSDNMLNRVMPKDNIGLAALLRTKEAAWDNVIRVQKKQNLLKKKQKYDYVRMSGYTGQDNNYWAPPPISQGQFNFDASGFGQPNQQFEFQTYEQMPGDYSYGQKSFLDPTQSSYGGDLFTQDDYAKGTTGFGEEEDEPPLLEELGIDPDRIIQKTLAVLNPFHRKGQIDDASYLLQDSDLAGPVAFCLVLAAFLLLAGSKAHFGYVYGLAMTSCILMYILQSLMSSSSNITMSSVASVLGYCLLPVVVLAGFGVFTTLRGPMGLILAILAVAWASLSASRLFSTMSGEEDQKLLIAYPCLLLYGGVPSDPAQVQQPILVCTAHIHWDPEFCDVKLIQTMMLSNELRSILDQAGQSFRPGHKPDSSNVQLLLCGDFNSLPDSGVIEFLTSGRVAADHRDFKDLAYKSCLQKISGCDKPNEFTHSFKLASAYSEDIMPYTNYTFEFKGIIDYIFYSKQSMVPLGLLGPLSPEWFKEHKVVGCPHPHVPSDHFPLLVELEMTPTVGTSNGLISRR</sequence>
<evidence type="ECO:0000313" key="3">
    <source>
        <dbReference type="EMBL" id="KYM78521.1"/>
    </source>
</evidence>
<dbReference type="AlphaFoldDB" id="A0A195B218"/>
<gene>
    <name evidence="3" type="ORF">ALC53_11176</name>
</gene>